<reference evidence="2" key="1">
    <citation type="submission" date="2021-06" db="EMBL/GenBank/DDBJ databases">
        <authorList>
            <person name="Hodson N. C."/>
            <person name="Mongue J. A."/>
            <person name="Jaron S. K."/>
        </authorList>
    </citation>
    <scope>NUCLEOTIDE SEQUENCE</scope>
</reference>
<proteinExistence type="predicted"/>
<gene>
    <name evidence="2" type="ORF">AFUS01_LOCUS21662</name>
</gene>
<dbReference type="PANTHER" id="PTHR42881">
    <property type="entry name" value="PROLYL ENDOPEPTIDASE"/>
    <property type="match status" value="1"/>
</dbReference>
<keyword evidence="3" id="KW-1185">Reference proteome</keyword>
<dbReference type="GO" id="GO:0005829">
    <property type="term" value="C:cytosol"/>
    <property type="evidence" value="ECO:0007669"/>
    <property type="project" value="TreeGrafter"/>
</dbReference>
<dbReference type="InterPro" id="IPR051167">
    <property type="entry name" value="Prolyl_oligopep/macrocyclase"/>
</dbReference>
<dbReference type="AlphaFoldDB" id="A0A8J2P612"/>
<sequence>MESQSIMDGELLTCAVTQSGSDSKIVRFKNVGNMTDLPDTLLYTKWPTMSWSGDDKGIFYMRYPPKEPGSDTTVDLNGQIFYHRIGTSQDKDLLIFEFPQFPKRYITSQVSNDGNYIIVIGQDVNNASVIYMADLRDGIDATLKNRINPIFPDPYDANYFYITNVGSTFLFQTNKDASNGKLITVKVNTHCQSSSKENKVDSTKTACSPVSSISTFVEESKTKVIDWALPFD</sequence>
<dbReference type="InterPro" id="IPR023302">
    <property type="entry name" value="Pept_S9A_N"/>
</dbReference>
<dbReference type="GO" id="GO:0004252">
    <property type="term" value="F:serine-type endopeptidase activity"/>
    <property type="evidence" value="ECO:0007669"/>
    <property type="project" value="InterPro"/>
</dbReference>
<name>A0A8J2P612_9HEXA</name>
<feature type="non-terminal residue" evidence="2">
    <location>
        <position position="1"/>
    </location>
</feature>
<accession>A0A8J2P612</accession>
<dbReference type="Proteomes" id="UP000708208">
    <property type="component" value="Unassembled WGS sequence"/>
</dbReference>
<organism evidence="2 3">
    <name type="scientific">Allacma fusca</name>
    <dbReference type="NCBI Taxonomy" id="39272"/>
    <lineage>
        <taxon>Eukaryota</taxon>
        <taxon>Metazoa</taxon>
        <taxon>Ecdysozoa</taxon>
        <taxon>Arthropoda</taxon>
        <taxon>Hexapoda</taxon>
        <taxon>Collembola</taxon>
        <taxon>Symphypleona</taxon>
        <taxon>Sminthuridae</taxon>
        <taxon>Allacma</taxon>
    </lineage>
</organism>
<dbReference type="OrthoDB" id="248387at2759"/>
<evidence type="ECO:0000313" key="3">
    <source>
        <dbReference type="Proteomes" id="UP000708208"/>
    </source>
</evidence>
<dbReference type="EMBL" id="CAJVCH010245020">
    <property type="protein sequence ID" value="CAG7733205.1"/>
    <property type="molecule type" value="Genomic_DNA"/>
</dbReference>
<evidence type="ECO:0000259" key="1">
    <source>
        <dbReference type="Pfam" id="PF02897"/>
    </source>
</evidence>
<comment type="caution">
    <text evidence="2">The sequence shown here is derived from an EMBL/GenBank/DDBJ whole genome shotgun (WGS) entry which is preliminary data.</text>
</comment>
<evidence type="ECO:0000313" key="2">
    <source>
        <dbReference type="EMBL" id="CAG7733205.1"/>
    </source>
</evidence>
<protein>
    <recommendedName>
        <fullName evidence="1">Peptidase S9A N-terminal domain-containing protein</fullName>
    </recommendedName>
</protein>
<dbReference type="Pfam" id="PF02897">
    <property type="entry name" value="Peptidase_S9_N"/>
    <property type="match status" value="1"/>
</dbReference>
<feature type="domain" description="Peptidase S9A N-terminal" evidence="1">
    <location>
        <begin position="8"/>
        <end position="202"/>
    </location>
</feature>
<dbReference type="GO" id="GO:0070012">
    <property type="term" value="F:oligopeptidase activity"/>
    <property type="evidence" value="ECO:0007669"/>
    <property type="project" value="TreeGrafter"/>
</dbReference>
<dbReference type="PANTHER" id="PTHR42881:SF2">
    <property type="entry name" value="PROLYL ENDOPEPTIDASE"/>
    <property type="match status" value="1"/>
</dbReference>